<dbReference type="EMBL" id="CP063453">
    <property type="protein sequence ID" value="QOW01859.1"/>
    <property type="molecule type" value="Genomic_DNA"/>
</dbReference>
<dbReference type="RefSeq" id="WP_193904143.1">
    <property type="nucleotide sequence ID" value="NZ_CP063453.1"/>
</dbReference>
<accession>A0A7M2XVS0</accession>
<protein>
    <submittedName>
        <fullName evidence="1">ImmA/IrrE family metallo-endopeptidase</fullName>
    </submittedName>
</protein>
<geneLocation type="plasmid" evidence="1 2">
    <name>pSID</name>
</geneLocation>
<dbReference type="AlphaFoldDB" id="A0A7M2XVS0"/>
<evidence type="ECO:0000313" key="2">
    <source>
        <dbReference type="Proteomes" id="UP000593818"/>
    </source>
</evidence>
<sequence>MAQYDPGEQTDPNARKRVDELLVEIHESMPGPWSFEEFRTWLSRRRGVPIEIRPRPDDQHVDAPCGWTLVCEDRDIVYYPLDTPETRSRFITYHEFAHLLFNHDDGETDRHALARELAPDVDPELVKKVFGRTNYDRPEEQEAELLALHLLRNDVEHLGIGVRSSNPKVATRVGRALRLLRGR</sequence>
<keyword evidence="1" id="KW-0614">Plasmid</keyword>
<proteinExistence type="predicted"/>
<keyword evidence="2" id="KW-1185">Reference proteome</keyword>
<gene>
    <name evidence="1" type="ORF">INP59_27270</name>
</gene>
<dbReference type="Gene3D" id="1.10.10.2910">
    <property type="match status" value="1"/>
</dbReference>
<evidence type="ECO:0000313" key="1">
    <source>
        <dbReference type="EMBL" id="QOW01859.1"/>
    </source>
</evidence>
<name>A0A7M2XVS0_9NOCA</name>
<organism evidence="1 2">
    <name type="scientific">Rhodococcus pyridinivorans</name>
    <dbReference type="NCBI Taxonomy" id="103816"/>
    <lineage>
        <taxon>Bacteria</taxon>
        <taxon>Bacillati</taxon>
        <taxon>Actinomycetota</taxon>
        <taxon>Actinomycetes</taxon>
        <taxon>Mycobacteriales</taxon>
        <taxon>Nocardiaceae</taxon>
        <taxon>Rhodococcus</taxon>
    </lineage>
</organism>
<reference evidence="1 2" key="1">
    <citation type="submission" date="2020-10" db="EMBL/GenBank/DDBJ databases">
        <title>Whole genome sequence of oil-degrading bacteria Rhodococcus pyridinivorans strain 5Ap.</title>
        <authorList>
            <person name="Akhremchuk A.E."/>
            <person name="Valentovich L.N."/>
            <person name="Charniauskaya M.I."/>
            <person name="Bukliarevich H.A."/>
            <person name="Titok M.A."/>
        </authorList>
    </citation>
    <scope>NUCLEOTIDE SEQUENCE [LARGE SCALE GENOMIC DNA]</scope>
    <source>
        <strain evidence="1 2">5Ap</strain>
        <plasmid evidence="1 2">pSID</plasmid>
    </source>
</reference>
<dbReference type="Proteomes" id="UP000593818">
    <property type="component" value="Plasmid pSID"/>
</dbReference>